<dbReference type="Proteomes" id="UP000002287">
    <property type="component" value="Chromosome 1"/>
</dbReference>
<dbReference type="HOGENOM" id="CLU_1438603_0_0_4"/>
<feature type="compositionally biased region" description="Low complexity" evidence="1">
    <location>
        <begin position="15"/>
        <end position="24"/>
    </location>
</feature>
<evidence type="ECO:0000313" key="3">
    <source>
        <dbReference type="Proteomes" id="UP000002287"/>
    </source>
</evidence>
<protein>
    <submittedName>
        <fullName evidence="2">Uncharacterized protein</fullName>
    </submittedName>
</protein>
<name>A4JFS9_BURVG</name>
<proteinExistence type="predicted"/>
<accession>A4JFS9</accession>
<dbReference type="EMBL" id="CP000614">
    <property type="protein sequence ID" value="ABO55132.1"/>
    <property type="molecule type" value="Genomic_DNA"/>
</dbReference>
<dbReference type="AlphaFoldDB" id="A4JFS9"/>
<feature type="region of interest" description="Disordered" evidence="1">
    <location>
        <begin position="1"/>
        <end position="32"/>
    </location>
</feature>
<evidence type="ECO:0000256" key="1">
    <source>
        <dbReference type="SAM" id="MobiDB-lite"/>
    </source>
</evidence>
<evidence type="ECO:0000313" key="2">
    <source>
        <dbReference type="EMBL" id="ABO55132.1"/>
    </source>
</evidence>
<organism evidence="2 3">
    <name type="scientific">Burkholderia vietnamiensis (strain G4 / LMG 22486)</name>
    <name type="common">Burkholderia cepacia (strain R1808)</name>
    <dbReference type="NCBI Taxonomy" id="269482"/>
    <lineage>
        <taxon>Bacteria</taxon>
        <taxon>Pseudomonadati</taxon>
        <taxon>Pseudomonadota</taxon>
        <taxon>Betaproteobacteria</taxon>
        <taxon>Burkholderiales</taxon>
        <taxon>Burkholderiaceae</taxon>
        <taxon>Burkholderia</taxon>
        <taxon>Burkholderia cepacia complex</taxon>
    </lineage>
</organism>
<gene>
    <name evidence="2" type="ordered locus">Bcep1808_2130</name>
</gene>
<dbReference type="KEGG" id="bvi:Bcep1808_2130"/>
<sequence length="188" mass="20324">MPLSGIENGERAARRSSALASVRRPFPGGSIRQRARIPSRDRELGVGVCGRIVGRNRNAESLAARATASAKFQGICGRGNGFGQLDRRARPGKVMVERVGIVATATRGGHADVGERAIEQALTPNHESDQPASISRRVVGIAIRDIGEAILRLRRHVSKKRFENDAEFTPLRTPSALFAAQRVDTRLG</sequence>
<reference evidence="3" key="1">
    <citation type="submission" date="2007-03" db="EMBL/GenBank/DDBJ databases">
        <title>Complete sequence of chromosome 1 of Burkholderia vietnamiensis G4.</title>
        <authorList>
            <consortium name="US DOE Joint Genome Institute"/>
            <person name="Copeland A."/>
            <person name="Lucas S."/>
            <person name="Lapidus A."/>
            <person name="Barry K."/>
            <person name="Detter J.C."/>
            <person name="Glavina del Rio T."/>
            <person name="Hammon N."/>
            <person name="Israni S."/>
            <person name="Dalin E."/>
            <person name="Tice H."/>
            <person name="Pitluck S."/>
            <person name="Chain P."/>
            <person name="Malfatti S."/>
            <person name="Shin M."/>
            <person name="Vergez L."/>
            <person name="Schmutz J."/>
            <person name="Larimer F."/>
            <person name="Land M."/>
            <person name="Hauser L."/>
            <person name="Kyrpides N."/>
            <person name="Tiedje J."/>
            <person name="Richardson P."/>
        </authorList>
    </citation>
    <scope>NUCLEOTIDE SEQUENCE [LARGE SCALE GENOMIC DNA]</scope>
    <source>
        <strain evidence="3">G4 / LMG 22486</strain>
    </source>
</reference>